<protein>
    <submittedName>
        <fullName evidence="3">Competence protein CelA</fullName>
    </submittedName>
</protein>
<keyword evidence="1" id="KW-0812">Transmembrane</keyword>
<feature type="domain" description="Helix-hairpin-helix DNA-binding motif class 1" evidence="2">
    <location>
        <begin position="168"/>
        <end position="187"/>
    </location>
</feature>
<evidence type="ECO:0000313" key="3">
    <source>
        <dbReference type="EMBL" id="GFH39685.1"/>
    </source>
</evidence>
<feature type="domain" description="Helix-hairpin-helix DNA-binding motif class 1" evidence="2">
    <location>
        <begin position="198"/>
        <end position="217"/>
    </location>
</feature>
<dbReference type="InterPro" id="IPR010994">
    <property type="entry name" value="RuvA_2-like"/>
</dbReference>
<feature type="transmembrane region" description="Helical" evidence="1">
    <location>
        <begin position="12"/>
        <end position="32"/>
    </location>
</feature>
<dbReference type="GO" id="GO:0003677">
    <property type="term" value="F:DNA binding"/>
    <property type="evidence" value="ECO:0007669"/>
    <property type="project" value="InterPro"/>
</dbReference>
<evidence type="ECO:0000259" key="2">
    <source>
        <dbReference type="SMART" id="SM00278"/>
    </source>
</evidence>
<dbReference type="GO" id="GO:0006281">
    <property type="term" value="P:DNA repair"/>
    <property type="evidence" value="ECO:0007669"/>
    <property type="project" value="InterPro"/>
</dbReference>
<dbReference type="GO" id="GO:0015627">
    <property type="term" value="C:type II protein secretion system complex"/>
    <property type="evidence" value="ECO:0007669"/>
    <property type="project" value="TreeGrafter"/>
</dbReference>
<dbReference type="EMBL" id="BLLH01000001">
    <property type="protein sequence ID" value="GFH39685.1"/>
    <property type="molecule type" value="Genomic_DNA"/>
</dbReference>
<dbReference type="InterPro" id="IPR004509">
    <property type="entry name" value="Competence_ComEA_HhH"/>
</dbReference>
<keyword evidence="1" id="KW-1133">Transmembrane helix</keyword>
<name>A0A6A0B4R1_9LACT</name>
<dbReference type="Proteomes" id="UP000475928">
    <property type="component" value="Unassembled WGS sequence"/>
</dbReference>
<sequence length="221" mass="23001">MLQEKIREHMKLIVGAGIVVLVVVIFGVTHLMGASSNTPASDAQPLVAAQNLTVTASESSGKTQSSDKETTSDFLIVDVKGAVKNPNVYQVKAGARVNDAILQAGGLTAQADAKSVNLAQKVTDEMVVYVAAQGEVGLAQANVTSPANATGTSAGASEKVNLNTADLTQLQTLSGIGAKKAQDIIDYREQNGNFKAIEDLSQVSGFGEKTLEKLKESITVD</sequence>
<dbReference type="PANTHER" id="PTHR21180:SF32">
    <property type="entry name" value="ENDONUCLEASE_EXONUCLEASE_PHOSPHATASE FAMILY DOMAIN-CONTAINING PROTEIN 1"/>
    <property type="match status" value="1"/>
</dbReference>
<dbReference type="SMART" id="SM00278">
    <property type="entry name" value="HhH1"/>
    <property type="match status" value="2"/>
</dbReference>
<accession>A0A6A0B4R1</accession>
<dbReference type="InterPro" id="IPR003583">
    <property type="entry name" value="Hlx-hairpin-Hlx_DNA-bd_motif"/>
</dbReference>
<dbReference type="Pfam" id="PF10531">
    <property type="entry name" value="SLBB"/>
    <property type="match status" value="1"/>
</dbReference>
<proteinExistence type="predicted"/>
<comment type="caution">
    <text evidence="3">The sequence shown here is derived from an EMBL/GenBank/DDBJ whole genome shotgun (WGS) entry which is preliminary data.</text>
</comment>
<dbReference type="Gene3D" id="1.10.150.280">
    <property type="entry name" value="AF1531-like domain"/>
    <property type="match status" value="1"/>
</dbReference>
<dbReference type="AlphaFoldDB" id="A0A6A0B4R1"/>
<keyword evidence="1" id="KW-0472">Membrane</keyword>
<evidence type="ECO:0000313" key="4">
    <source>
        <dbReference type="Proteomes" id="UP000475928"/>
    </source>
</evidence>
<dbReference type="NCBIfam" id="TIGR00426">
    <property type="entry name" value="competence protein ComEA helix-hairpin-helix repeat region"/>
    <property type="match status" value="1"/>
</dbReference>
<dbReference type="PANTHER" id="PTHR21180">
    <property type="entry name" value="ENDONUCLEASE/EXONUCLEASE/PHOSPHATASE FAMILY DOMAIN-CONTAINING PROTEIN 1"/>
    <property type="match status" value="1"/>
</dbReference>
<evidence type="ECO:0000256" key="1">
    <source>
        <dbReference type="SAM" id="Phobius"/>
    </source>
</evidence>
<dbReference type="RefSeq" id="WP_172354541.1">
    <property type="nucleotide sequence ID" value="NZ_BLLH01000001.1"/>
</dbReference>
<reference evidence="3 4" key="1">
    <citation type="submission" date="2020-02" db="EMBL/GenBank/DDBJ databases">
        <title>Draft genome sequence of Lactococcus sp. Hs20B0-1.</title>
        <authorList>
            <person name="Noda S."/>
            <person name="Yuki M."/>
            <person name="Ohkuma M."/>
        </authorList>
    </citation>
    <scope>NUCLEOTIDE SEQUENCE [LARGE SCALE GENOMIC DNA]</scope>
    <source>
        <strain evidence="3 4">Hs20B0-1</strain>
    </source>
</reference>
<organism evidence="3 4">
    <name type="scientific">Pseudolactococcus insecticola</name>
    <dbReference type="NCBI Taxonomy" id="2709158"/>
    <lineage>
        <taxon>Bacteria</taxon>
        <taxon>Bacillati</taxon>
        <taxon>Bacillota</taxon>
        <taxon>Bacilli</taxon>
        <taxon>Lactobacillales</taxon>
        <taxon>Streptococcaceae</taxon>
        <taxon>Pseudolactococcus</taxon>
    </lineage>
</organism>
<dbReference type="SUPFAM" id="SSF47781">
    <property type="entry name" value="RuvA domain 2-like"/>
    <property type="match status" value="1"/>
</dbReference>
<dbReference type="InterPro" id="IPR019554">
    <property type="entry name" value="Soluble_ligand-bd"/>
</dbReference>
<dbReference type="GO" id="GO:0015628">
    <property type="term" value="P:protein secretion by the type II secretion system"/>
    <property type="evidence" value="ECO:0007669"/>
    <property type="project" value="TreeGrafter"/>
</dbReference>
<gene>
    <name evidence="3" type="primary">comEA</name>
    <name evidence="3" type="ORF">Hs20B_00830</name>
</gene>
<dbReference type="Pfam" id="PF12836">
    <property type="entry name" value="HHH_3"/>
    <property type="match status" value="1"/>
</dbReference>
<keyword evidence="4" id="KW-1185">Reference proteome</keyword>
<dbReference type="InterPro" id="IPR051675">
    <property type="entry name" value="Endo/Exo/Phosphatase_dom_1"/>
</dbReference>